<feature type="compositionally biased region" description="Polar residues" evidence="5">
    <location>
        <begin position="298"/>
        <end position="308"/>
    </location>
</feature>
<feature type="region of interest" description="Disordered" evidence="5">
    <location>
        <begin position="320"/>
        <end position="367"/>
    </location>
</feature>
<evidence type="ECO:0000259" key="6">
    <source>
        <dbReference type="PROSITE" id="PS50075"/>
    </source>
</evidence>
<dbReference type="CDD" id="cd19545">
    <property type="entry name" value="FUM14_C_NRPS-like"/>
    <property type="match status" value="1"/>
</dbReference>
<dbReference type="Proteomes" id="UP000838763">
    <property type="component" value="Unassembled WGS sequence"/>
</dbReference>
<dbReference type="InterPro" id="IPR000873">
    <property type="entry name" value="AMP-dep_synth/lig_dom"/>
</dbReference>
<dbReference type="SUPFAM" id="SSF52777">
    <property type="entry name" value="CoA-dependent acyltransferases"/>
    <property type="match status" value="4"/>
</dbReference>
<dbReference type="SUPFAM" id="SSF47336">
    <property type="entry name" value="ACP-like"/>
    <property type="match status" value="2"/>
</dbReference>
<feature type="compositionally biased region" description="Low complexity" evidence="5">
    <location>
        <begin position="2211"/>
        <end position="2220"/>
    </location>
</feature>
<feature type="compositionally biased region" description="Basic residues" evidence="5">
    <location>
        <begin position="2175"/>
        <end position="2188"/>
    </location>
</feature>
<dbReference type="CDD" id="cd05918">
    <property type="entry name" value="A_NRPS_SidN3_like"/>
    <property type="match status" value="1"/>
</dbReference>
<feature type="region of interest" description="Disordered" evidence="5">
    <location>
        <begin position="287"/>
        <end position="308"/>
    </location>
</feature>
<feature type="region of interest" description="Disordered" evidence="5">
    <location>
        <begin position="247"/>
        <end position="272"/>
    </location>
</feature>
<evidence type="ECO:0000256" key="3">
    <source>
        <dbReference type="ARBA" id="ARBA00022598"/>
    </source>
</evidence>
<feature type="compositionally biased region" description="Polar residues" evidence="5">
    <location>
        <begin position="2270"/>
        <end position="2298"/>
    </location>
</feature>
<feature type="compositionally biased region" description="Basic residues" evidence="5">
    <location>
        <begin position="2200"/>
        <end position="2210"/>
    </location>
</feature>
<feature type="domain" description="Carrier" evidence="6">
    <location>
        <begin position="1384"/>
        <end position="1460"/>
    </location>
</feature>
<dbReference type="GO" id="GO:0005737">
    <property type="term" value="C:cytoplasm"/>
    <property type="evidence" value="ECO:0007669"/>
    <property type="project" value="TreeGrafter"/>
</dbReference>
<evidence type="ECO:0000313" key="8">
    <source>
        <dbReference type="Proteomes" id="UP000838763"/>
    </source>
</evidence>
<dbReference type="Gene3D" id="3.30.559.10">
    <property type="entry name" value="Chloramphenicol acetyltransferase-like domain"/>
    <property type="match status" value="2"/>
</dbReference>
<feature type="compositionally biased region" description="Low complexity" evidence="5">
    <location>
        <begin position="36"/>
        <end position="47"/>
    </location>
</feature>
<feature type="compositionally biased region" description="Basic and acidic residues" evidence="5">
    <location>
        <begin position="2159"/>
        <end position="2173"/>
    </location>
</feature>
<dbReference type="PROSITE" id="PS50075">
    <property type="entry name" value="CARRIER"/>
    <property type="match status" value="2"/>
</dbReference>
<dbReference type="FunFam" id="3.30.559.30:FF:000003">
    <property type="entry name" value="Nonribosomal peptide synthase SidD"/>
    <property type="match status" value="1"/>
</dbReference>
<keyword evidence="2" id="KW-0597">Phosphoprotein</keyword>
<dbReference type="EMBL" id="CALLCH030000002">
    <property type="protein sequence ID" value="CAI4211633.1"/>
    <property type="molecule type" value="Genomic_DNA"/>
</dbReference>
<keyword evidence="8" id="KW-1185">Reference proteome</keyword>
<feature type="region of interest" description="Disordered" evidence="5">
    <location>
        <begin position="220"/>
        <end position="239"/>
    </location>
</feature>
<feature type="domain" description="Carrier" evidence="6">
    <location>
        <begin position="775"/>
        <end position="852"/>
    </location>
</feature>
<dbReference type="PROSITE" id="PS00012">
    <property type="entry name" value="PHOSPHOPANTETHEINE"/>
    <property type="match status" value="1"/>
</dbReference>
<proteinExistence type="inferred from homology"/>
<feature type="region of interest" description="Disordered" evidence="5">
    <location>
        <begin position="1"/>
        <end position="59"/>
    </location>
</feature>
<evidence type="ECO:0000256" key="5">
    <source>
        <dbReference type="SAM" id="MobiDB-lite"/>
    </source>
</evidence>
<dbReference type="Pfam" id="PF00501">
    <property type="entry name" value="AMP-binding"/>
    <property type="match status" value="2"/>
</dbReference>
<name>A0A9P1GXB9_9PEZI</name>
<feature type="compositionally biased region" description="Polar residues" evidence="5">
    <location>
        <begin position="2306"/>
        <end position="2315"/>
    </location>
</feature>
<feature type="region of interest" description="Disordered" evidence="5">
    <location>
        <begin position="2159"/>
        <end position="2332"/>
    </location>
</feature>
<dbReference type="InterPro" id="IPR001242">
    <property type="entry name" value="Condensation_dom"/>
</dbReference>
<dbReference type="InterPro" id="IPR020845">
    <property type="entry name" value="AMP-binding_CS"/>
</dbReference>
<dbReference type="PANTHER" id="PTHR45527">
    <property type="entry name" value="NONRIBOSOMAL PEPTIDE SYNTHETASE"/>
    <property type="match status" value="1"/>
</dbReference>
<feature type="compositionally biased region" description="Low complexity" evidence="5">
    <location>
        <begin position="2254"/>
        <end position="2269"/>
    </location>
</feature>
<dbReference type="InterPro" id="IPR023213">
    <property type="entry name" value="CAT-like_dom_sf"/>
</dbReference>
<dbReference type="InterPro" id="IPR036736">
    <property type="entry name" value="ACP-like_sf"/>
</dbReference>
<protein>
    <recommendedName>
        <fullName evidence="6">Carrier domain-containing protein</fullName>
    </recommendedName>
</protein>
<dbReference type="GO" id="GO:0016874">
    <property type="term" value="F:ligase activity"/>
    <property type="evidence" value="ECO:0007669"/>
    <property type="project" value="UniProtKB-KW"/>
</dbReference>
<feature type="compositionally biased region" description="Polar residues" evidence="5">
    <location>
        <begin position="49"/>
        <end position="59"/>
    </location>
</feature>
<feature type="region of interest" description="Disordered" evidence="5">
    <location>
        <begin position="2360"/>
        <end position="2389"/>
    </location>
</feature>
<dbReference type="GO" id="GO:0043041">
    <property type="term" value="P:amino acid activation for nonribosomal peptide biosynthetic process"/>
    <property type="evidence" value="ECO:0007669"/>
    <property type="project" value="TreeGrafter"/>
</dbReference>
<evidence type="ECO:0000256" key="4">
    <source>
        <dbReference type="ARBA" id="ARBA00029454"/>
    </source>
</evidence>
<dbReference type="Gene3D" id="3.40.50.12780">
    <property type="entry name" value="N-terminal domain of ligase-like"/>
    <property type="match status" value="2"/>
</dbReference>
<feature type="compositionally biased region" description="Acidic residues" evidence="5">
    <location>
        <begin position="1"/>
        <end position="11"/>
    </location>
</feature>
<dbReference type="OrthoDB" id="416786at2759"/>
<dbReference type="InterPro" id="IPR042099">
    <property type="entry name" value="ANL_N_sf"/>
</dbReference>
<dbReference type="FunFam" id="3.30.300.30:FF:000015">
    <property type="entry name" value="Nonribosomal peptide synthase SidD"/>
    <property type="match status" value="1"/>
</dbReference>
<evidence type="ECO:0000313" key="7">
    <source>
        <dbReference type="EMBL" id="CAI4211633.1"/>
    </source>
</evidence>
<dbReference type="InterPro" id="IPR006162">
    <property type="entry name" value="Ppantetheine_attach_site"/>
</dbReference>
<comment type="similarity">
    <text evidence="4">Belongs to the NRP synthetase family.</text>
</comment>
<feature type="region of interest" description="Disordered" evidence="5">
    <location>
        <begin position="1998"/>
        <end position="2032"/>
    </location>
</feature>
<organism evidence="7 8">
    <name type="scientific">Parascedosporium putredinis</name>
    <dbReference type="NCBI Taxonomy" id="1442378"/>
    <lineage>
        <taxon>Eukaryota</taxon>
        <taxon>Fungi</taxon>
        <taxon>Dikarya</taxon>
        <taxon>Ascomycota</taxon>
        <taxon>Pezizomycotina</taxon>
        <taxon>Sordariomycetes</taxon>
        <taxon>Hypocreomycetidae</taxon>
        <taxon>Microascales</taxon>
        <taxon>Microascaceae</taxon>
        <taxon>Parascedosporium</taxon>
    </lineage>
</organism>
<feature type="compositionally biased region" description="Low complexity" evidence="5">
    <location>
        <begin position="249"/>
        <end position="267"/>
    </location>
</feature>
<sequence>MQSQVGEDDSLLVEATPSSQVAEISQGDAAEKQEPQQDQQPQPSEQPESNEVVSDEPTTLSSADLTQIWQWNSTLPPTITECTHQTISARARENPEKIAVQSWEGHLAYGEVETYSTRLALRLCHFGVSVGTRVPLLFEKSMWTVVGVLAIMKAGGTFILTDPSQPEARLRTIAEESTAQFILTSKRQEELGRRVAPTAELFVVPSDDIYRNQAALSSIHPSPALIPDTNSNFPEDTPAELHDLPVAVSSSHTPPLSSHQPSPSSSSKNEGLEAVDENLQSLDTTPPQEAATAEDLVQPTSHTSTLPQLVTTLDDVATTGLGIHLPEPQPAVQDGGSDSPQHAPLSPVPNVAPRLLPSPPPSITDSCTVPIVDNAQVSLPEVPPSSPMYIIFTSGSTGKPKGVIISHENYASGAVPRADAVGYRPHSIVFDFASYAFDVSIDCMLCTLANGGCLSVPSDADRMNDLSGAIRKSGANMAHMTPSVARVLDSDIIPSLEVLGLGGEAVSASDAATWGKDTSVVIAYGPSECTVGCTVNNNVQVSTNIGYGVGGLTWVVDPEDHNKLVGVGEVGELLVEGPVVGVGYLNDPGKTSEVFISDPTWLLQGHGDFEGRQGRLYKTGDLVKYDSNGTGSIAFVGRKDQQVKLRGQRVELSEVEHHLRRHLQQHAQIVAEVIYPSGGEPTLVAFLVESKASSHTQDPEFTEFSEEVSTAISDAEIELEKEIPRYMIPSTFVPLTLVPTLVSGKTNRKKIKEIGQSMSREQLASMKRLRKSIEKPQTEMEIALHGLWVKVLGTDAEIGLQDSFLALGGDSLRAMKLASVAREENFELTVDADASAPAAPFSMIENWEPAEAKAVAADMCGVSVEDIEDIYPCTPLQEALMALSAKVREAYVAQRVVKLDSLDMATKLEGAFNTATQDCAILRTRIIQVPEHGLVQVLLNKGIEWYRGSDANEYLVQDRDEAMGLGKALVRYAMIYDEAAGTHEFVLTMHHALYDGWSMPLVVDRINRAYKDEPASASPHFREFIKYLKDLDREGGERYWREKLEGATGPQFPMLPWPSYQPQAESLLEHYVPIDRHANCTATVATVLRGAWALVASEYTASRDVVFGETLTGRNAPIAGAELIEGPMITTVPIRVHVDLNESVGEYLDSIQSNTAQQIPHEHIGLQHIRRLSPDALQACELRTGIVLHPTADPDQINPDADLPASRLVPAGDEEAAQEALKFNTYALMLVCSLDPKGFLIMASFDSKTVDVKTMDKALHQLGHVVQQLCQEPEKALGDIEFLADREFPGANAIWVVDLANPDRLVPRGALGELVVQTTKELSLERLEAPEWAKTQQLPEVTQNLYKTGRLASFTSEGTLQLKGLKSQLPSNHVVAKARSKTVSATSSKQKALRTLWSRVLQMEEESISLGDSFFQLGGDSISAMKLVSEARNAGWTLTVAKVFQNRTLYDMAKVLEELDSKPVMNEVAKPFSLVEGFNADNSAAVLVNSLENPRWKVVDVLPVRPLQAVAIDGTIRIPASRRELVTMNEILRTVFVKHQEEYLGVVLEDLPTPVVQYHIDQGLEGFTRNLCDLDVQTSMPLGSAFVKWFHVQEVGGRSCLIFRISHSQYDEICLPLLLKQLSAIYEKRTVPTSLPFSSYVQHVVRRSIPESIGYWKELLEGSSMTMFRPDIPVTNADHYAIERTFDISARSMDTTVATIPTAVWALTLARRAKLADVTFGEVVSGRNIDFHHANTVMGPCWQYAPVRVKFDPSWTGADLLLHVQDQHIAGSAFEAMGLPEIVKNCTNWPSDITWYDTVVHQDVDHVTELPFEETTCQMETYYAQAEPLREWKIQAFVKGDELTIEIVTVESWRDVAHELLGEIGDVLKELLYKPDQLPTIPILYKMSDSEMGATGDSGDAPSIDLMKWHNQPNWVGNVRPALPSKNTAASNNIASSTEAFTSANSSAAIPIWFAKYLQELRENKRPGQTVNTVQEIPPFAHAPGKLGQQKRVDIPPKVTSTAQPSQETPAVPAPTGLPRSTPLPRLAPIQPAPPTITLQELAPVVSGTPQDLLGVRDARVVTSAFSAGFEHGLTNAVERVFSFLVEVAEAQSTINPTSLKEVLCLSDGDAADASKSSEVPGRWASAVKSCLRDRGDEFVRSNQIPLIHLKQVVTNNPDFRECQRTPAEEPVAKPKGRKTAAAPRRKRAADTTAEPSRGKGSRGGKRARTGGRAAKTAAGKGKGKGGASARGGGSANAAATETVDEVPEPAPAPIASSPIVDPSVPASSLDDSLLNSGMPQFTQVPPYPNSGQDQQVEQAGGSINDWLSNSSTQAPPGLPLGQDPSVIAQGPHGMNAADMQLDANNAPLSFRWRRLSSREEPRLSRKRLKSLTECQAPSPDPQRRSGIEGMSDVVNDMLTGFTDVLGADHYLLRDLMGNGDLQAPPNSSFNSTLAEIEELGEIDLTGVDFTRLPSPGTLENMLVEDGLPGDDRMVVDFINSIRE</sequence>
<feature type="compositionally biased region" description="Gly residues" evidence="5">
    <location>
        <begin position="2225"/>
        <end position="2235"/>
    </location>
</feature>
<dbReference type="GO" id="GO:0031177">
    <property type="term" value="F:phosphopantetheine binding"/>
    <property type="evidence" value="ECO:0007669"/>
    <property type="project" value="TreeGrafter"/>
</dbReference>
<dbReference type="GO" id="GO:0044550">
    <property type="term" value="P:secondary metabolite biosynthetic process"/>
    <property type="evidence" value="ECO:0007669"/>
    <property type="project" value="TreeGrafter"/>
</dbReference>
<comment type="caution">
    <text evidence="7">The sequence shown here is derived from an EMBL/GenBank/DDBJ whole genome shotgun (WGS) entry which is preliminary data.</text>
</comment>
<keyword evidence="1" id="KW-0596">Phosphopantetheine</keyword>
<dbReference type="InterPro" id="IPR045851">
    <property type="entry name" value="AMP-bd_C_sf"/>
</dbReference>
<feature type="compositionally biased region" description="Polar residues" evidence="5">
    <location>
        <begin position="1999"/>
        <end position="2009"/>
    </location>
</feature>
<keyword evidence="3" id="KW-0436">Ligase</keyword>
<dbReference type="SUPFAM" id="SSF56801">
    <property type="entry name" value="Acetyl-CoA synthetase-like"/>
    <property type="match status" value="1"/>
</dbReference>
<dbReference type="FunFam" id="1.10.1200.10:FF:000028">
    <property type="entry name" value="Nonribosomal peptide synthetase 13"/>
    <property type="match status" value="1"/>
</dbReference>
<dbReference type="InterPro" id="IPR009081">
    <property type="entry name" value="PP-bd_ACP"/>
</dbReference>
<dbReference type="Pfam" id="PF00550">
    <property type="entry name" value="PP-binding"/>
    <property type="match status" value="2"/>
</dbReference>
<evidence type="ECO:0000256" key="2">
    <source>
        <dbReference type="ARBA" id="ARBA00022553"/>
    </source>
</evidence>
<dbReference type="Gene3D" id="3.30.559.30">
    <property type="entry name" value="Nonribosomal peptide synthetase, condensation domain"/>
    <property type="match status" value="2"/>
</dbReference>
<dbReference type="PANTHER" id="PTHR45527:SF3">
    <property type="entry name" value="SIDEROPHORE SYNTHETASE (EUROFUNG)"/>
    <property type="match status" value="1"/>
</dbReference>
<reference evidence="7" key="1">
    <citation type="submission" date="2022-11" db="EMBL/GenBank/DDBJ databases">
        <authorList>
            <person name="Scott C."/>
            <person name="Bruce N."/>
        </authorList>
    </citation>
    <scope>NUCLEOTIDE SEQUENCE</scope>
</reference>
<evidence type="ECO:0000256" key="1">
    <source>
        <dbReference type="ARBA" id="ARBA00022450"/>
    </source>
</evidence>
<accession>A0A9P1GXB9</accession>
<dbReference type="Gene3D" id="3.30.300.30">
    <property type="match status" value="1"/>
</dbReference>
<dbReference type="Pfam" id="PF00668">
    <property type="entry name" value="Condensation"/>
    <property type="match status" value="2"/>
</dbReference>
<dbReference type="Gene3D" id="1.10.1200.10">
    <property type="entry name" value="ACP-like"/>
    <property type="match status" value="2"/>
</dbReference>
<gene>
    <name evidence="7" type="ORF">PPNO1_LOCUS1409</name>
</gene>
<dbReference type="PROSITE" id="PS00455">
    <property type="entry name" value="AMP_BINDING"/>
    <property type="match status" value="1"/>
</dbReference>